<accession>A0A8D8NIH9</accession>
<dbReference type="EMBL" id="HBUE01170604">
    <property type="protein sequence ID" value="CAG6514920.1"/>
    <property type="molecule type" value="Transcribed_RNA"/>
</dbReference>
<organism evidence="1">
    <name type="scientific">Culex pipiens</name>
    <name type="common">House mosquito</name>
    <dbReference type="NCBI Taxonomy" id="7175"/>
    <lineage>
        <taxon>Eukaryota</taxon>
        <taxon>Metazoa</taxon>
        <taxon>Ecdysozoa</taxon>
        <taxon>Arthropoda</taxon>
        <taxon>Hexapoda</taxon>
        <taxon>Insecta</taxon>
        <taxon>Pterygota</taxon>
        <taxon>Neoptera</taxon>
        <taxon>Endopterygota</taxon>
        <taxon>Diptera</taxon>
        <taxon>Nematocera</taxon>
        <taxon>Culicoidea</taxon>
        <taxon>Culicidae</taxon>
        <taxon>Culicinae</taxon>
        <taxon>Culicini</taxon>
        <taxon>Culex</taxon>
        <taxon>Culex</taxon>
    </lineage>
</organism>
<protein>
    <submittedName>
        <fullName evidence="1">(northern house mosquito) hypothetical protein</fullName>
    </submittedName>
</protein>
<dbReference type="AlphaFoldDB" id="A0A8D8NIH9"/>
<name>A0A8D8NIH9_CULPI</name>
<dbReference type="EMBL" id="HBUE01276004">
    <property type="protein sequence ID" value="CAG6566409.1"/>
    <property type="molecule type" value="Transcribed_RNA"/>
</dbReference>
<reference evidence="1" key="1">
    <citation type="submission" date="2021-05" db="EMBL/GenBank/DDBJ databases">
        <authorList>
            <person name="Alioto T."/>
            <person name="Alioto T."/>
            <person name="Gomez Garrido J."/>
        </authorList>
    </citation>
    <scope>NUCLEOTIDE SEQUENCE</scope>
</reference>
<sequence length="100" mass="11392">MQSPQKSSLQLVPSILMINTDGNYVFKTASICIKQSRCSSLLEVHFPPGLKLPRFDQTFSFQSGQVTPIGQTWSWSRALVDVQTYRKSFPPYAKHSQLRE</sequence>
<dbReference type="EMBL" id="HBUE01045939">
    <property type="protein sequence ID" value="CAG6462666.1"/>
    <property type="molecule type" value="Transcribed_RNA"/>
</dbReference>
<proteinExistence type="predicted"/>
<evidence type="ECO:0000313" key="1">
    <source>
        <dbReference type="EMBL" id="CAG6566409.1"/>
    </source>
</evidence>